<dbReference type="EMBL" id="CP036318">
    <property type="protein sequence ID" value="QDV57507.1"/>
    <property type="molecule type" value="Genomic_DNA"/>
</dbReference>
<name>A0A518IWP9_9BACT</name>
<organism evidence="1 2">
    <name type="scientific">Rosistilla oblonga</name>
    <dbReference type="NCBI Taxonomy" id="2527990"/>
    <lineage>
        <taxon>Bacteria</taxon>
        <taxon>Pseudomonadati</taxon>
        <taxon>Planctomycetota</taxon>
        <taxon>Planctomycetia</taxon>
        <taxon>Pirellulales</taxon>
        <taxon>Pirellulaceae</taxon>
        <taxon>Rosistilla</taxon>
    </lineage>
</organism>
<gene>
    <name evidence="1" type="ORF">Mal33_35170</name>
</gene>
<evidence type="ECO:0000313" key="2">
    <source>
        <dbReference type="Proteomes" id="UP000316770"/>
    </source>
</evidence>
<reference evidence="1 2" key="1">
    <citation type="submission" date="2019-02" db="EMBL/GenBank/DDBJ databases">
        <title>Deep-cultivation of Planctomycetes and their phenomic and genomic characterization uncovers novel biology.</title>
        <authorList>
            <person name="Wiegand S."/>
            <person name="Jogler M."/>
            <person name="Boedeker C."/>
            <person name="Pinto D."/>
            <person name="Vollmers J."/>
            <person name="Rivas-Marin E."/>
            <person name="Kohn T."/>
            <person name="Peeters S.H."/>
            <person name="Heuer A."/>
            <person name="Rast P."/>
            <person name="Oberbeckmann S."/>
            <person name="Bunk B."/>
            <person name="Jeske O."/>
            <person name="Meyerdierks A."/>
            <person name="Storesund J.E."/>
            <person name="Kallscheuer N."/>
            <person name="Luecker S."/>
            <person name="Lage O.M."/>
            <person name="Pohl T."/>
            <person name="Merkel B.J."/>
            <person name="Hornburger P."/>
            <person name="Mueller R.-W."/>
            <person name="Bruemmer F."/>
            <person name="Labrenz M."/>
            <person name="Spormann A.M."/>
            <person name="Op den Camp H."/>
            <person name="Overmann J."/>
            <person name="Amann R."/>
            <person name="Jetten M.S.M."/>
            <person name="Mascher T."/>
            <person name="Medema M.H."/>
            <person name="Devos D.P."/>
            <person name="Kaster A.-K."/>
            <person name="Ovreas L."/>
            <person name="Rohde M."/>
            <person name="Galperin M.Y."/>
            <person name="Jogler C."/>
        </authorList>
    </citation>
    <scope>NUCLEOTIDE SEQUENCE [LARGE SCALE GENOMIC DNA]</scope>
    <source>
        <strain evidence="1 2">Mal33</strain>
    </source>
</reference>
<sequence>MLLIGSRNLHPHQLRWRPPVAPDRWTADSPTGRCRIGRGAFSAAEASKHESEELTHSHILCIVAK</sequence>
<proteinExistence type="predicted"/>
<evidence type="ECO:0000313" key="1">
    <source>
        <dbReference type="EMBL" id="QDV57507.1"/>
    </source>
</evidence>
<dbReference type="Proteomes" id="UP000316770">
    <property type="component" value="Chromosome"/>
</dbReference>
<accession>A0A518IWP9</accession>
<keyword evidence="2" id="KW-1185">Reference proteome</keyword>
<dbReference type="AlphaFoldDB" id="A0A518IWP9"/>
<protein>
    <submittedName>
        <fullName evidence="1">Uncharacterized protein</fullName>
    </submittedName>
</protein>